<dbReference type="PRINTS" id="PR01727">
    <property type="entry name" value="DNABINDINGHU"/>
</dbReference>
<keyword evidence="6" id="KW-1185">Reference proteome</keyword>
<dbReference type="GO" id="GO:0030261">
    <property type="term" value="P:chromosome condensation"/>
    <property type="evidence" value="ECO:0007669"/>
    <property type="project" value="UniProtKB-KW"/>
</dbReference>
<dbReference type="Pfam" id="PF00216">
    <property type="entry name" value="Bac_DNA_binding"/>
    <property type="match status" value="1"/>
</dbReference>
<name>A0A1I9YS30_9BURK</name>
<keyword evidence="2" id="KW-0226">DNA condensation</keyword>
<dbReference type="RefSeq" id="WP_027196520.1">
    <property type="nucleotide sequence ID" value="NZ_CP017562.2"/>
</dbReference>
<dbReference type="PROSITE" id="PS00045">
    <property type="entry name" value="HISTONE_LIKE"/>
    <property type="match status" value="1"/>
</dbReference>
<evidence type="ECO:0000256" key="3">
    <source>
        <dbReference type="ARBA" id="ARBA00023125"/>
    </source>
</evidence>
<dbReference type="PANTHER" id="PTHR33175">
    <property type="entry name" value="DNA-BINDING PROTEIN HU"/>
    <property type="match status" value="1"/>
</dbReference>
<sequence length="94" mass="9474">MNKQELIDAVASATGSSKAIAGESIDAFIGAITEAVVKGETVQLIGFGSFSQGERAARTGRNPATGEEISIAAAKTVKFTAGKGFKDAVNGGAR</sequence>
<dbReference type="EMBL" id="CP017562">
    <property type="protein sequence ID" value="APA89007.1"/>
    <property type="molecule type" value="Genomic_DNA"/>
</dbReference>
<dbReference type="CDD" id="cd13831">
    <property type="entry name" value="HU"/>
    <property type="match status" value="1"/>
</dbReference>
<dbReference type="AlphaFoldDB" id="A0A1I9YS30"/>
<organism evidence="5 6">
    <name type="scientific">Paraburkholderia sprentiae WSM5005</name>
    <dbReference type="NCBI Taxonomy" id="754502"/>
    <lineage>
        <taxon>Bacteria</taxon>
        <taxon>Pseudomonadati</taxon>
        <taxon>Pseudomonadota</taxon>
        <taxon>Betaproteobacteria</taxon>
        <taxon>Burkholderiales</taxon>
        <taxon>Burkholderiaceae</taxon>
        <taxon>Paraburkholderia</taxon>
    </lineage>
</organism>
<reference evidence="5" key="1">
    <citation type="submission" date="2016-09" db="EMBL/GenBank/DDBJ databases">
        <title>The Complete Genome of Burkholderia sprentiae wsm5005.</title>
        <authorList>
            <person name="De Meyer S."/>
            <person name="Wang P."/>
            <person name="Terpolilli J."/>
        </authorList>
    </citation>
    <scope>NUCLEOTIDE SEQUENCE [LARGE SCALE GENOMIC DNA]</scope>
    <source>
        <strain evidence="5">WSM5005</strain>
    </source>
</reference>
<dbReference type="InterPro" id="IPR000119">
    <property type="entry name" value="Hist_DNA-bd"/>
</dbReference>
<dbReference type="PANTHER" id="PTHR33175:SF3">
    <property type="entry name" value="DNA-BINDING PROTEIN HU-BETA"/>
    <property type="match status" value="1"/>
</dbReference>
<reference evidence="5" key="2">
    <citation type="submission" date="2021-06" db="EMBL/GenBank/DDBJ databases">
        <authorList>
            <person name="Rogers T.H."/>
            <person name="Ramsay J.P."/>
            <person name="Wang P."/>
            <person name="Terpolilli J."/>
        </authorList>
    </citation>
    <scope>NUCLEOTIDE SEQUENCE</scope>
    <source>
        <strain evidence="5">WSM5005</strain>
    </source>
</reference>
<dbReference type="Proteomes" id="UP000179860">
    <property type="component" value="Chromosome 2"/>
</dbReference>
<evidence type="ECO:0000313" key="6">
    <source>
        <dbReference type="Proteomes" id="UP000179860"/>
    </source>
</evidence>
<dbReference type="Gene3D" id="4.10.520.10">
    <property type="entry name" value="IHF-like DNA-binding proteins"/>
    <property type="match status" value="1"/>
</dbReference>
<dbReference type="InterPro" id="IPR010992">
    <property type="entry name" value="IHF-like_DNA-bd_dom_sf"/>
</dbReference>
<evidence type="ECO:0000313" key="5">
    <source>
        <dbReference type="EMBL" id="APA89007.1"/>
    </source>
</evidence>
<evidence type="ECO:0000256" key="1">
    <source>
        <dbReference type="ARBA" id="ARBA00010529"/>
    </source>
</evidence>
<gene>
    <name evidence="5" type="ORF">BJG93_27490</name>
</gene>
<keyword evidence="3 5" id="KW-0238">DNA-binding</keyword>
<dbReference type="SMART" id="SM00411">
    <property type="entry name" value="BHL"/>
    <property type="match status" value="1"/>
</dbReference>
<dbReference type="KEGG" id="pspw:BJG93_27490"/>
<dbReference type="GO" id="GO:0030527">
    <property type="term" value="F:structural constituent of chromatin"/>
    <property type="evidence" value="ECO:0007669"/>
    <property type="project" value="InterPro"/>
</dbReference>
<comment type="similarity">
    <text evidence="1 4">Belongs to the bacterial histone-like protein family.</text>
</comment>
<protein>
    <submittedName>
        <fullName evidence="5">HU family DNA-binding protein</fullName>
    </submittedName>
</protein>
<dbReference type="SUPFAM" id="SSF47729">
    <property type="entry name" value="IHF-like DNA-binding proteins"/>
    <property type="match status" value="1"/>
</dbReference>
<proteinExistence type="inferred from homology"/>
<dbReference type="STRING" id="754502.BJG93_27490"/>
<evidence type="ECO:0000256" key="2">
    <source>
        <dbReference type="ARBA" id="ARBA00023067"/>
    </source>
</evidence>
<dbReference type="GO" id="GO:0003677">
    <property type="term" value="F:DNA binding"/>
    <property type="evidence" value="ECO:0007669"/>
    <property type="project" value="UniProtKB-KW"/>
</dbReference>
<evidence type="ECO:0000256" key="4">
    <source>
        <dbReference type="RuleBase" id="RU003939"/>
    </source>
</evidence>
<dbReference type="GO" id="GO:0005829">
    <property type="term" value="C:cytosol"/>
    <property type="evidence" value="ECO:0007669"/>
    <property type="project" value="TreeGrafter"/>
</dbReference>
<accession>A0A1I9YS30</accession>
<dbReference type="OrthoDB" id="9799835at2"/>
<dbReference type="InterPro" id="IPR020816">
    <property type="entry name" value="Histone-like_DNA-bd_CS"/>
</dbReference>